<comment type="similarity">
    <text evidence="3">Belongs to the IST3 family.</text>
</comment>
<dbReference type="InterPro" id="IPR012677">
    <property type="entry name" value="Nucleotide-bd_a/b_plait_sf"/>
</dbReference>
<dbReference type="Proteomes" id="UP000269221">
    <property type="component" value="Unassembled WGS sequence"/>
</dbReference>
<dbReference type="InterPro" id="IPR000504">
    <property type="entry name" value="RRM_dom"/>
</dbReference>
<dbReference type="GO" id="GO:0003723">
    <property type="term" value="F:RNA binding"/>
    <property type="evidence" value="ECO:0007669"/>
    <property type="project" value="UniProtKB-UniRule"/>
</dbReference>
<dbReference type="GO" id="GO:0005654">
    <property type="term" value="C:nucleoplasm"/>
    <property type="evidence" value="ECO:0007669"/>
    <property type="project" value="UniProtKB-ARBA"/>
</dbReference>
<evidence type="ECO:0000256" key="4">
    <source>
        <dbReference type="ARBA" id="ARBA00064744"/>
    </source>
</evidence>
<feature type="compositionally biased region" description="Basic and acidic residues" evidence="7">
    <location>
        <begin position="163"/>
        <end position="181"/>
    </location>
</feature>
<dbReference type="Pfam" id="PF00076">
    <property type="entry name" value="RRM_1"/>
    <property type="match status" value="1"/>
</dbReference>
<evidence type="ECO:0000256" key="7">
    <source>
        <dbReference type="SAM" id="MobiDB-lite"/>
    </source>
</evidence>
<dbReference type="GO" id="GO:0071011">
    <property type="term" value="C:precatalytic spliceosome"/>
    <property type="evidence" value="ECO:0007669"/>
    <property type="project" value="TreeGrafter"/>
</dbReference>
<dbReference type="Gene3D" id="3.30.70.330">
    <property type="match status" value="1"/>
</dbReference>
<feature type="region of interest" description="Disordered" evidence="7">
    <location>
        <begin position="117"/>
        <end position="276"/>
    </location>
</feature>
<dbReference type="EMBL" id="QRBI01000153">
    <property type="protein sequence ID" value="RMB98208.1"/>
    <property type="molecule type" value="Genomic_DNA"/>
</dbReference>
<feature type="compositionally biased region" description="Basic and acidic residues" evidence="7">
    <location>
        <begin position="212"/>
        <end position="239"/>
    </location>
</feature>
<proteinExistence type="inferred from homology"/>
<feature type="compositionally biased region" description="Basic and acidic residues" evidence="7">
    <location>
        <begin position="267"/>
        <end position="276"/>
    </location>
</feature>
<protein>
    <recommendedName>
        <fullName evidence="5">RNA-binding motif protein, X-linked 2</fullName>
    </recommendedName>
</protein>
<comment type="caution">
    <text evidence="9">The sequence shown here is derived from an EMBL/GenBank/DDBJ whole genome shotgun (WGS) entry which is preliminary data.</text>
</comment>
<evidence type="ECO:0000256" key="2">
    <source>
        <dbReference type="ARBA" id="ARBA00053249"/>
    </source>
</evidence>
<accession>A0A3M0JBE3</accession>
<comment type="subunit">
    <text evidence="4">Part of the activated spliceosome B/catalytic step 1 spliceosome, one of the forms of the spliceosome which has a well-formed active site but still cannot catalyze the branching reaction and is composed of at least 52 proteins, the U2, U5 and U6 snRNAs and the pre-mRNA. Component of the minor spliceosome, which splices U12-type introns.</text>
</comment>
<dbReference type="STRING" id="333673.A0A3M0JBE3"/>
<evidence type="ECO:0000256" key="3">
    <source>
        <dbReference type="ARBA" id="ARBA00061455"/>
    </source>
</evidence>
<feature type="domain" description="RRM" evidence="8">
    <location>
        <begin position="36"/>
        <end position="99"/>
    </location>
</feature>
<evidence type="ECO:0000256" key="1">
    <source>
        <dbReference type="ARBA" id="ARBA00022884"/>
    </source>
</evidence>
<evidence type="ECO:0000256" key="6">
    <source>
        <dbReference type="PROSITE-ProRule" id="PRU00176"/>
    </source>
</evidence>
<dbReference type="PANTHER" id="PTHR45880:SF1">
    <property type="entry name" value="RNA-BINDING MOTIF PROTEIN, X-LINKED 2"/>
    <property type="match status" value="1"/>
</dbReference>
<dbReference type="AlphaFoldDB" id="A0A3M0JBE3"/>
<reference evidence="9 10" key="1">
    <citation type="submission" date="2018-07" db="EMBL/GenBank/DDBJ databases">
        <title>A high quality draft genome assembly of the barn swallow (H. rustica rustica).</title>
        <authorList>
            <person name="Formenti G."/>
            <person name="Chiara M."/>
            <person name="Poveda L."/>
            <person name="Francoijs K.-J."/>
            <person name="Bonisoli-Alquati A."/>
            <person name="Canova L."/>
            <person name="Gianfranceschi L."/>
            <person name="Horner D.S."/>
            <person name="Saino N."/>
        </authorList>
    </citation>
    <scope>NUCLEOTIDE SEQUENCE [LARGE SCALE GENOMIC DNA]</scope>
    <source>
        <strain evidence="9">Chelidonia</strain>
        <tissue evidence="9">Blood</tissue>
    </source>
</reference>
<dbReference type="SMART" id="SM00360">
    <property type="entry name" value="RRM"/>
    <property type="match status" value="1"/>
</dbReference>
<dbReference type="CDD" id="cd12411">
    <property type="entry name" value="RRM_ist3_like"/>
    <property type="match status" value="1"/>
</dbReference>
<dbReference type="PROSITE" id="PS50102">
    <property type="entry name" value="RRM"/>
    <property type="match status" value="1"/>
</dbReference>
<keyword evidence="1 6" id="KW-0694">RNA-binding</keyword>
<dbReference type="InterPro" id="IPR045844">
    <property type="entry name" value="RRM_Ist3-like"/>
</dbReference>
<name>A0A3M0JBE3_HIRRU</name>
<dbReference type="GO" id="GO:0071013">
    <property type="term" value="C:catalytic step 2 spliceosome"/>
    <property type="evidence" value="ECO:0007669"/>
    <property type="project" value="TreeGrafter"/>
</dbReference>
<dbReference type="InterPro" id="IPR051847">
    <property type="entry name" value="RNA_proc/Spliceosome_comp"/>
</dbReference>
<sequence length="276" mass="31362">MNPLTKVKLINELNAREAELGVQEAVSWHAEYKDSAWIFVGGLHYELTEGDVICVFSQYGEVVNINLVRDKKTGKSKGFCFLCYEDQRSTILAVDNFNGIKESEDWDDVTRALHAKGCGVKTPPHTSSDSQSEDEDVPVKKQKEKKRSRAECSKSSPQAGKRVSTEEPHPRIKKEKEDPGYERYAGGSSNRNAGSRTQRDEEQRQHQRHSDRRGDKNCHEQRGQSSSWEEREKREEAGRRGNGHSSRQDVSPRGGRSREPHSRHRERGSGRDSGRC</sequence>
<keyword evidence="10" id="KW-1185">Reference proteome</keyword>
<dbReference type="SUPFAM" id="SSF54928">
    <property type="entry name" value="RNA-binding domain, RBD"/>
    <property type="match status" value="1"/>
</dbReference>
<organism evidence="9 10">
    <name type="scientific">Hirundo rustica rustica</name>
    <dbReference type="NCBI Taxonomy" id="333673"/>
    <lineage>
        <taxon>Eukaryota</taxon>
        <taxon>Metazoa</taxon>
        <taxon>Chordata</taxon>
        <taxon>Craniata</taxon>
        <taxon>Vertebrata</taxon>
        <taxon>Euteleostomi</taxon>
        <taxon>Archelosauria</taxon>
        <taxon>Archosauria</taxon>
        <taxon>Dinosauria</taxon>
        <taxon>Saurischia</taxon>
        <taxon>Theropoda</taxon>
        <taxon>Coelurosauria</taxon>
        <taxon>Aves</taxon>
        <taxon>Neognathae</taxon>
        <taxon>Neoaves</taxon>
        <taxon>Telluraves</taxon>
        <taxon>Australaves</taxon>
        <taxon>Passeriformes</taxon>
        <taxon>Sylvioidea</taxon>
        <taxon>Hirundinidae</taxon>
        <taxon>Hirundo</taxon>
    </lineage>
</organism>
<dbReference type="OrthoDB" id="2573941at2759"/>
<dbReference type="FunFam" id="3.30.70.330:FF:000218">
    <property type="entry name" value="RNA-binding motif protein, X-linked 2"/>
    <property type="match status" value="1"/>
</dbReference>
<dbReference type="InterPro" id="IPR035979">
    <property type="entry name" value="RBD_domain_sf"/>
</dbReference>
<gene>
    <name evidence="9" type="ORF">DUI87_25111</name>
</gene>
<dbReference type="GO" id="GO:0005686">
    <property type="term" value="C:U2 snRNP"/>
    <property type="evidence" value="ECO:0007669"/>
    <property type="project" value="TreeGrafter"/>
</dbReference>
<comment type="function">
    <text evidence="2">Involved in pre-mRNA splicing as component of the activated spliceosome. As a component of the minor spliceosome, involved in the splicing of U12-type introns in pre-mRNAs.</text>
</comment>
<evidence type="ECO:0000313" key="9">
    <source>
        <dbReference type="EMBL" id="RMB98208.1"/>
    </source>
</evidence>
<dbReference type="GO" id="GO:0000398">
    <property type="term" value="P:mRNA splicing, via spliceosome"/>
    <property type="evidence" value="ECO:0007669"/>
    <property type="project" value="InterPro"/>
</dbReference>
<evidence type="ECO:0000259" key="8">
    <source>
        <dbReference type="PROSITE" id="PS50102"/>
    </source>
</evidence>
<dbReference type="PANTHER" id="PTHR45880">
    <property type="entry name" value="RNA-BINDING MOTIF PROTEIN, X-LINKED 2"/>
    <property type="match status" value="1"/>
</dbReference>
<evidence type="ECO:0000256" key="5">
    <source>
        <dbReference type="ARBA" id="ARBA00074390"/>
    </source>
</evidence>
<evidence type="ECO:0000313" key="10">
    <source>
        <dbReference type="Proteomes" id="UP000269221"/>
    </source>
</evidence>